<dbReference type="InterPro" id="IPR036640">
    <property type="entry name" value="ABC1_TM_sf"/>
</dbReference>
<dbReference type="InterPro" id="IPR027417">
    <property type="entry name" value="P-loop_NTPase"/>
</dbReference>
<dbReference type="PROSITE" id="PS50929">
    <property type="entry name" value="ABC_TM1F"/>
    <property type="match status" value="1"/>
</dbReference>
<dbReference type="SMART" id="SM00382">
    <property type="entry name" value="AAA"/>
    <property type="match status" value="1"/>
</dbReference>
<accession>A0ABX0V014</accession>
<dbReference type="SUPFAM" id="SSF90123">
    <property type="entry name" value="ABC transporter transmembrane region"/>
    <property type="match status" value="1"/>
</dbReference>
<dbReference type="GO" id="GO:0005524">
    <property type="term" value="F:ATP binding"/>
    <property type="evidence" value="ECO:0007669"/>
    <property type="project" value="UniProtKB-KW"/>
</dbReference>
<comment type="subcellular location">
    <subcellularLocation>
        <location evidence="1">Cell membrane</location>
        <topology evidence="1">Multi-pass membrane protein</topology>
    </subcellularLocation>
</comment>
<reference evidence="12 13" key="1">
    <citation type="submission" date="2020-03" db="EMBL/GenBank/DDBJ databases">
        <title>Genomic Encyclopedia of Type Strains, Phase IV (KMG-IV): sequencing the most valuable type-strain genomes for metagenomic binning, comparative biology and taxonomic classification.</title>
        <authorList>
            <person name="Goeker M."/>
        </authorList>
    </citation>
    <scope>NUCLEOTIDE SEQUENCE [LARGE SCALE GENOMIC DNA]</scope>
    <source>
        <strain evidence="12 13">DSM 103870</strain>
    </source>
</reference>
<evidence type="ECO:0000256" key="8">
    <source>
        <dbReference type="ARBA" id="ARBA00023136"/>
    </source>
</evidence>
<feature type="transmembrane region" description="Helical" evidence="9">
    <location>
        <begin position="82"/>
        <end position="112"/>
    </location>
</feature>
<dbReference type="PANTHER" id="PTHR11384:SF59">
    <property type="entry name" value="LYSOSOMAL COBALAMIN TRANSPORTER ABCD4"/>
    <property type="match status" value="1"/>
</dbReference>
<dbReference type="InterPro" id="IPR003439">
    <property type="entry name" value="ABC_transporter-like_ATP-bd"/>
</dbReference>
<evidence type="ECO:0000259" key="10">
    <source>
        <dbReference type="PROSITE" id="PS50893"/>
    </source>
</evidence>
<protein>
    <submittedName>
        <fullName evidence="12">ATP-binding cassette transporter</fullName>
    </submittedName>
</protein>
<dbReference type="PROSITE" id="PS00211">
    <property type="entry name" value="ABC_TRANSPORTER_1"/>
    <property type="match status" value="1"/>
</dbReference>
<gene>
    <name evidence="12" type="ORF">FHS82_000264</name>
</gene>
<keyword evidence="6 12" id="KW-0067">ATP-binding</keyword>
<feature type="transmembrane region" description="Helical" evidence="9">
    <location>
        <begin position="165"/>
        <end position="185"/>
    </location>
</feature>
<dbReference type="PANTHER" id="PTHR11384">
    <property type="entry name" value="ATP-BINDING CASSETTE, SUB-FAMILY D MEMBER"/>
    <property type="match status" value="1"/>
</dbReference>
<evidence type="ECO:0000256" key="4">
    <source>
        <dbReference type="ARBA" id="ARBA00022692"/>
    </source>
</evidence>
<dbReference type="CDD" id="cd03223">
    <property type="entry name" value="ABCD_peroxisomal_ALDP"/>
    <property type="match status" value="1"/>
</dbReference>
<dbReference type="InterPro" id="IPR050835">
    <property type="entry name" value="ABC_transporter_sub-D"/>
</dbReference>
<keyword evidence="3" id="KW-0813">Transport</keyword>
<evidence type="ECO:0000259" key="11">
    <source>
        <dbReference type="PROSITE" id="PS50929"/>
    </source>
</evidence>
<evidence type="ECO:0000313" key="13">
    <source>
        <dbReference type="Proteomes" id="UP001429580"/>
    </source>
</evidence>
<dbReference type="PROSITE" id="PS50893">
    <property type="entry name" value="ABC_TRANSPORTER_2"/>
    <property type="match status" value="1"/>
</dbReference>
<dbReference type="RefSeq" id="WP_166947930.1">
    <property type="nucleotide sequence ID" value="NZ_JAASQI010000001.1"/>
</dbReference>
<dbReference type="InterPro" id="IPR017871">
    <property type="entry name" value="ABC_transporter-like_CS"/>
</dbReference>
<feature type="transmembrane region" description="Helical" evidence="9">
    <location>
        <begin position="41"/>
        <end position="62"/>
    </location>
</feature>
<dbReference type="Pfam" id="PF00005">
    <property type="entry name" value="ABC_tran"/>
    <property type="match status" value="1"/>
</dbReference>
<keyword evidence="5" id="KW-0547">Nucleotide-binding</keyword>
<dbReference type="Pfam" id="PF06472">
    <property type="entry name" value="ABC_membrane_2"/>
    <property type="match status" value="1"/>
</dbReference>
<feature type="domain" description="ABC transporter" evidence="10">
    <location>
        <begin position="390"/>
        <end position="597"/>
    </location>
</feature>
<evidence type="ECO:0000256" key="7">
    <source>
        <dbReference type="ARBA" id="ARBA00022989"/>
    </source>
</evidence>
<comment type="similarity">
    <text evidence="2">Belongs to the ABC transporter superfamily.</text>
</comment>
<dbReference type="Proteomes" id="UP001429580">
    <property type="component" value="Unassembled WGS sequence"/>
</dbReference>
<sequence length="597" mass="66346">MHGLKSALLTIWRLILPYATTRDAGEMTIPLIGRVRLQERWIGIGLFISLILINLFQVALNVRLSYFSRDLYNALQEMDAAAFWHQLLAVFSPLAAVWIAIAILEIVVQYIFHIRWRAWMTRRYIDNWLSGSAHYKMQLSGAEADNPDQRIAEDINLFIANTRTLSLGLLSQVATLASFAAILWSLSENFTLPGTDIAVPGLLLWVALIYAVLGTWLTHIIGRKLIGLNFAQQRYEADFRFSLARLREYGEQVALLSGENAEKEQLGQKFGRVIDNFMAILNRQKKLTLFTASFFQASVVIPYLFVAPYLFLKKVTLGQMMQTVDAFSRVQGALTFFISAYTTVADYKAVVDRLSSFEHAIDATRRQEQRPGVQPLLDHPVRPTSDNGAIVISSVDLRLPSGRTVLSIPDLVLNKGERALVTGRSGVGKSTLFRAIAGIWPFGAGRIALPKGASVMLLPQRPYIPIGTLLDAVSYPSTSDIYPKEEVAHALQAVHLGHLAPHLDDEGLWGLTLSLGEQQRLSVARALLAKPDWLLLDEATAALDEPMEKEMYALLAERLPHTTIVSIGHRSTLDAFHDRRIELTAAGVGKDTALTPA</sequence>
<dbReference type="Gene3D" id="3.40.50.300">
    <property type="entry name" value="P-loop containing nucleotide triphosphate hydrolases"/>
    <property type="match status" value="1"/>
</dbReference>
<name>A0ABX0V014_9HYPH</name>
<feature type="domain" description="ABC transmembrane type-1" evidence="11">
    <location>
        <begin position="50"/>
        <end position="346"/>
    </location>
</feature>
<evidence type="ECO:0000256" key="5">
    <source>
        <dbReference type="ARBA" id="ARBA00022741"/>
    </source>
</evidence>
<dbReference type="EMBL" id="JAASQI010000001">
    <property type="protein sequence ID" value="NIJ56451.1"/>
    <property type="molecule type" value="Genomic_DNA"/>
</dbReference>
<keyword evidence="8 9" id="KW-0472">Membrane</keyword>
<evidence type="ECO:0000256" key="1">
    <source>
        <dbReference type="ARBA" id="ARBA00004651"/>
    </source>
</evidence>
<comment type="caution">
    <text evidence="12">The sequence shown here is derived from an EMBL/GenBank/DDBJ whole genome shotgun (WGS) entry which is preliminary data.</text>
</comment>
<dbReference type="Gene3D" id="1.20.1560.10">
    <property type="entry name" value="ABC transporter type 1, transmembrane domain"/>
    <property type="match status" value="1"/>
</dbReference>
<evidence type="ECO:0000256" key="9">
    <source>
        <dbReference type="SAM" id="Phobius"/>
    </source>
</evidence>
<organism evidence="12 13">
    <name type="scientific">Pseudochelatococcus lubricantis</name>
    <dbReference type="NCBI Taxonomy" id="1538102"/>
    <lineage>
        <taxon>Bacteria</taxon>
        <taxon>Pseudomonadati</taxon>
        <taxon>Pseudomonadota</taxon>
        <taxon>Alphaproteobacteria</taxon>
        <taxon>Hyphomicrobiales</taxon>
        <taxon>Chelatococcaceae</taxon>
        <taxon>Pseudochelatococcus</taxon>
    </lineage>
</organism>
<dbReference type="InterPro" id="IPR011527">
    <property type="entry name" value="ABC1_TM_dom"/>
</dbReference>
<keyword evidence="7 9" id="KW-1133">Transmembrane helix</keyword>
<evidence type="ECO:0000256" key="3">
    <source>
        <dbReference type="ARBA" id="ARBA00022448"/>
    </source>
</evidence>
<evidence type="ECO:0000256" key="2">
    <source>
        <dbReference type="ARBA" id="ARBA00005417"/>
    </source>
</evidence>
<evidence type="ECO:0000256" key="6">
    <source>
        <dbReference type="ARBA" id="ARBA00022840"/>
    </source>
</evidence>
<feature type="transmembrane region" description="Helical" evidence="9">
    <location>
        <begin position="197"/>
        <end position="217"/>
    </location>
</feature>
<evidence type="ECO:0000313" key="12">
    <source>
        <dbReference type="EMBL" id="NIJ56451.1"/>
    </source>
</evidence>
<feature type="transmembrane region" description="Helical" evidence="9">
    <location>
        <begin position="287"/>
        <end position="312"/>
    </location>
</feature>
<keyword evidence="13" id="KW-1185">Reference proteome</keyword>
<dbReference type="SUPFAM" id="SSF52540">
    <property type="entry name" value="P-loop containing nucleoside triphosphate hydrolases"/>
    <property type="match status" value="1"/>
</dbReference>
<keyword evidence="4 9" id="KW-0812">Transmembrane</keyword>
<dbReference type="InterPro" id="IPR003593">
    <property type="entry name" value="AAA+_ATPase"/>
</dbReference>
<proteinExistence type="inferred from homology"/>